<dbReference type="Pfam" id="PF14111">
    <property type="entry name" value="DUF4283"/>
    <property type="match status" value="1"/>
</dbReference>
<accession>A0ABR0PJC7</accession>
<reference evidence="2 3" key="1">
    <citation type="submission" date="2023-03" db="EMBL/GenBank/DDBJ databases">
        <title>WGS of Gossypium arboreum.</title>
        <authorList>
            <person name="Yu D."/>
        </authorList>
    </citation>
    <scope>NUCLEOTIDE SEQUENCE [LARGE SCALE GENOMIC DNA]</scope>
    <source>
        <tissue evidence="2">Leaf</tissue>
    </source>
</reference>
<sequence>MKSIWKTKKKFEIQLAGQNLFLIVFDSEEDLETVTEGQPWLFRKNLVLFDRLTTSMQRSQIRLNSSLYWIKIGPCLLEFNKKDLMHVIRATFGGILRSEINGEFCRLRFQFDVLKPLRRVFSSQQKTNSTPVEKNKIKDDHLFSLELKAEVNFIGKESLKFSALSKKMQTQCSYTGDIEKISKLNFQEKGNSATAQRSQDSAQLTGNKKAMMIMDEAIKFSSKVVLPTKIDRQLLDGKPTGHNENHLLERPWIREFTGNKKALVFAEAT</sequence>
<evidence type="ECO:0000313" key="3">
    <source>
        <dbReference type="Proteomes" id="UP001358586"/>
    </source>
</evidence>
<dbReference type="InterPro" id="IPR040256">
    <property type="entry name" value="At4g02000-like"/>
</dbReference>
<feature type="domain" description="DUF4283" evidence="1">
    <location>
        <begin position="1"/>
        <end position="54"/>
    </location>
</feature>
<evidence type="ECO:0000313" key="2">
    <source>
        <dbReference type="EMBL" id="KAK5824411.1"/>
    </source>
</evidence>
<dbReference type="EMBL" id="JARKNE010000006">
    <property type="protein sequence ID" value="KAK5824411.1"/>
    <property type="molecule type" value="Genomic_DNA"/>
</dbReference>
<comment type="caution">
    <text evidence="2">The sequence shown here is derived from an EMBL/GenBank/DDBJ whole genome shotgun (WGS) entry which is preliminary data.</text>
</comment>
<gene>
    <name evidence="2" type="ORF">PVK06_019183</name>
</gene>
<keyword evidence="3" id="KW-1185">Reference proteome</keyword>
<organism evidence="2 3">
    <name type="scientific">Gossypium arboreum</name>
    <name type="common">Tree cotton</name>
    <name type="synonym">Gossypium nanking</name>
    <dbReference type="NCBI Taxonomy" id="29729"/>
    <lineage>
        <taxon>Eukaryota</taxon>
        <taxon>Viridiplantae</taxon>
        <taxon>Streptophyta</taxon>
        <taxon>Embryophyta</taxon>
        <taxon>Tracheophyta</taxon>
        <taxon>Spermatophyta</taxon>
        <taxon>Magnoliopsida</taxon>
        <taxon>eudicotyledons</taxon>
        <taxon>Gunneridae</taxon>
        <taxon>Pentapetalae</taxon>
        <taxon>rosids</taxon>
        <taxon>malvids</taxon>
        <taxon>Malvales</taxon>
        <taxon>Malvaceae</taxon>
        <taxon>Malvoideae</taxon>
        <taxon>Gossypium</taxon>
    </lineage>
</organism>
<proteinExistence type="predicted"/>
<dbReference type="InterPro" id="IPR025558">
    <property type="entry name" value="DUF4283"/>
</dbReference>
<evidence type="ECO:0000259" key="1">
    <source>
        <dbReference type="Pfam" id="PF14111"/>
    </source>
</evidence>
<dbReference type="PANTHER" id="PTHR31286:SF167">
    <property type="entry name" value="OS09G0268800 PROTEIN"/>
    <property type="match status" value="1"/>
</dbReference>
<dbReference type="PANTHER" id="PTHR31286">
    <property type="entry name" value="GLYCINE-RICH CELL WALL STRUCTURAL PROTEIN 1.8-LIKE"/>
    <property type="match status" value="1"/>
</dbReference>
<protein>
    <recommendedName>
        <fullName evidence="1">DUF4283 domain-containing protein</fullName>
    </recommendedName>
</protein>
<dbReference type="Proteomes" id="UP001358586">
    <property type="component" value="Chromosome 6"/>
</dbReference>
<name>A0ABR0PJC7_GOSAR</name>